<dbReference type="Pfam" id="PF20778">
    <property type="entry name" value="SLS1_C"/>
    <property type="match status" value="1"/>
</dbReference>
<evidence type="ECO:0000313" key="8">
    <source>
        <dbReference type="Proteomes" id="UP000801864"/>
    </source>
</evidence>
<keyword evidence="8" id="KW-1185">Reference proteome</keyword>
<evidence type="ECO:0000256" key="1">
    <source>
        <dbReference type="SAM" id="MobiDB-lite"/>
    </source>
</evidence>
<name>A0A9P4X8V1_9HYPO</name>
<protein>
    <submittedName>
        <fullName evidence="7">Uncharacterized protein</fullName>
    </submittedName>
</protein>
<feature type="non-terminal residue" evidence="7">
    <location>
        <position position="1"/>
    </location>
</feature>
<dbReference type="InterPro" id="IPR048401">
    <property type="entry name" value="SLS1_C"/>
</dbReference>
<dbReference type="InterPro" id="IPR048400">
    <property type="entry name" value="SLS1_N"/>
</dbReference>
<evidence type="ECO:0000259" key="5">
    <source>
        <dbReference type="Pfam" id="PF20777"/>
    </source>
</evidence>
<feature type="domain" description="SLS1 second KH" evidence="5">
    <location>
        <begin position="488"/>
        <end position="550"/>
    </location>
</feature>
<feature type="region of interest" description="Disordered" evidence="1">
    <location>
        <begin position="923"/>
        <end position="980"/>
    </location>
</feature>
<feature type="domain" description="SLS1 first KH" evidence="3">
    <location>
        <begin position="413"/>
        <end position="483"/>
    </location>
</feature>
<evidence type="ECO:0000259" key="4">
    <source>
        <dbReference type="Pfam" id="PF20776"/>
    </source>
</evidence>
<proteinExistence type="predicted"/>
<dbReference type="Pfam" id="PF20777">
    <property type="entry name" value="KH_SLS1_2"/>
    <property type="match status" value="1"/>
</dbReference>
<dbReference type="EMBL" id="QLNT01000018">
    <property type="protein sequence ID" value="KAF3065439.1"/>
    <property type="molecule type" value="Genomic_DNA"/>
</dbReference>
<evidence type="ECO:0000259" key="3">
    <source>
        <dbReference type="Pfam" id="PF14611"/>
    </source>
</evidence>
<feature type="region of interest" description="Disordered" evidence="1">
    <location>
        <begin position="187"/>
        <end position="226"/>
    </location>
</feature>
<keyword evidence="2" id="KW-0732">Signal</keyword>
<comment type="caution">
    <text evidence="7">The sequence shown here is derived from an EMBL/GenBank/DDBJ whole genome shotgun (WGS) entry which is preliminary data.</text>
</comment>
<feature type="compositionally biased region" description="Basic and acidic residues" evidence="1">
    <location>
        <begin position="945"/>
        <end position="959"/>
    </location>
</feature>
<evidence type="ECO:0000259" key="6">
    <source>
        <dbReference type="Pfam" id="PF20778"/>
    </source>
</evidence>
<feature type="domain" description="SLS1 N-terminal" evidence="4">
    <location>
        <begin position="301"/>
        <end position="406"/>
    </location>
</feature>
<feature type="chain" id="PRO_5040276256" evidence="2">
    <location>
        <begin position="21"/>
        <end position="980"/>
    </location>
</feature>
<dbReference type="Proteomes" id="UP000801864">
    <property type="component" value="Unassembled WGS sequence"/>
</dbReference>
<sequence>SAHRAKQRALLIFCLGQYRAWFISCCRLCNIQSTVSMLSRAVNVPRACFANRLSSSILSARATISIRSLHSRGEWIQQRCYSSDPVIHSKEKIEALISGRISEREFKKSNKETSKRPFKKSSSRKPWRRRKEEEIPDWGLAPLEIEASPATQEARERHLGKRFEGELSEEVMEMLAEESLLKEEPAAEELDADEWNQPEQSTSQEEAAITEADAAEPRQPRPKRGLKAKKDFHDELVQSRSVSVAALGEQIDAIMLKNPNEMKRPKRPVRRVQEDTAEATVEVELDTERDNMVDVKEESDEEAMRAAMKNVDDLRPVDKTILPIKDFDSLANTLLDGFTFNQLAKYFTQKRLALSSKRDQGKQLRYPWIVKQEPWVAAKPDHWGPLRPKQRQVIMIMQIIWNLEVQEQVEGLGRTLVWLQPRIFELIVSPNSAVLELLSRDFLYQSNKEKITTSFDDHRINIYARKSTIPAILSHLDETVKSIRSQKISSSFIQEHDLEEKFLRELERITKTHIAYDENSKELEISWLQKQHLASKGTESPADIALRLLLEQTTKDAQSSVHIITPSGISNIKDGAFISHQRENRSMSWKDKLKQWSRFVTPVGQATTSGDDVSMQFSGVISDLRVTTGTEPVHQVTASFGHVLHGEHSHTVAAMAKHRRLLSPVLPHPASFTSIMEEDKPPSQRATIVLNFSPDPNHSFTKYDSAPPTIQLQLPVNPDSDLNGSSLPPGSALFGVAAQHINDVLLPSESVDVRLTQTHLLLLDASQESVKEFLSQSEFNLPQGVLKTPSKAEFSIPKAWVTQAKTTRKPSKATINVPYIFMGLEIHQTVQLEFHGHTLCYNSIDAGRHGGHRQELSLQAGPLQGKDEQAFMLDRDEASRFLSLVEGVATGKYFSWHNGSQLMRETPDVGTLEDEVTEDQLSSLDAEAEDYERVQSMGSEPLQNTEHENDHSSTEKAPEPSEDLQSPEPDTTKEPEPEQK</sequence>
<reference evidence="7 8" key="1">
    <citation type="submission" date="2018-06" db="EMBL/GenBank/DDBJ databases">
        <title>Genome analysis of cellulolytic fungus Trichoderma lentiforme CFAM-422.</title>
        <authorList>
            <person name="Steindorff A.S."/>
            <person name="Formighieri E.F."/>
            <person name="Midorikawa G.E.O."/>
            <person name="Tamietti M.S."/>
            <person name="Ramos E.Z."/>
            <person name="Silva A.S."/>
            <person name="Bon E.P.S."/>
            <person name="Mendes T.D."/>
            <person name="Damaso M.C.T."/>
            <person name="Favaro L.C.L."/>
        </authorList>
    </citation>
    <scope>NUCLEOTIDE SEQUENCE [LARGE SCALE GENOMIC DNA]</scope>
    <source>
        <strain evidence="7 8">CFAM-422</strain>
    </source>
</reference>
<feature type="signal peptide" evidence="2">
    <location>
        <begin position="1"/>
        <end position="20"/>
    </location>
</feature>
<evidence type="ECO:0000313" key="7">
    <source>
        <dbReference type="EMBL" id="KAF3065439.1"/>
    </source>
</evidence>
<feature type="domain" description="SLS1 C-terminal" evidence="6">
    <location>
        <begin position="585"/>
        <end position="878"/>
    </location>
</feature>
<feature type="compositionally biased region" description="Basic and acidic residues" evidence="1">
    <location>
        <begin position="970"/>
        <end position="980"/>
    </location>
</feature>
<gene>
    <name evidence="7" type="ORF">CFAM422_009865</name>
</gene>
<dbReference type="AlphaFoldDB" id="A0A9P4X8V1"/>
<organism evidence="7 8">
    <name type="scientific">Trichoderma lentiforme</name>
    <dbReference type="NCBI Taxonomy" id="1567552"/>
    <lineage>
        <taxon>Eukaryota</taxon>
        <taxon>Fungi</taxon>
        <taxon>Dikarya</taxon>
        <taxon>Ascomycota</taxon>
        <taxon>Pezizomycotina</taxon>
        <taxon>Sordariomycetes</taxon>
        <taxon>Hypocreomycetidae</taxon>
        <taxon>Hypocreales</taxon>
        <taxon>Hypocreaceae</taxon>
        <taxon>Trichoderma</taxon>
    </lineage>
</organism>
<feature type="compositionally biased region" description="Basic residues" evidence="1">
    <location>
        <begin position="116"/>
        <end position="129"/>
    </location>
</feature>
<feature type="region of interest" description="Disordered" evidence="1">
    <location>
        <begin position="107"/>
        <end position="133"/>
    </location>
</feature>
<dbReference type="Pfam" id="PF20776">
    <property type="entry name" value="SLS1_N"/>
    <property type="match status" value="1"/>
</dbReference>
<dbReference type="InterPro" id="IPR032741">
    <property type="entry name" value="Sls1_KH-1"/>
</dbReference>
<dbReference type="InterPro" id="IPR048748">
    <property type="entry name" value="SLS1_KH2"/>
</dbReference>
<accession>A0A9P4X8V1</accession>
<dbReference type="GO" id="GO:0005743">
    <property type="term" value="C:mitochondrial inner membrane"/>
    <property type="evidence" value="ECO:0007669"/>
    <property type="project" value="InterPro"/>
</dbReference>
<evidence type="ECO:0000256" key="2">
    <source>
        <dbReference type="SAM" id="SignalP"/>
    </source>
</evidence>
<feature type="compositionally biased region" description="Acidic residues" evidence="1">
    <location>
        <begin position="187"/>
        <end position="196"/>
    </location>
</feature>
<dbReference type="Pfam" id="PF14611">
    <property type="entry name" value="KH_SLS1_1"/>
    <property type="match status" value="1"/>
</dbReference>